<keyword evidence="3" id="KW-0812">Transmembrane</keyword>
<dbReference type="AlphaFoldDB" id="A0A179EX32"/>
<protein>
    <submittedName>
        <fullName evidence="4">Glycosyltransferase</fullName>
    </submittedName>
</protein>
<reference evidence="4 5" key="1">
    <citation type="journal article" date="2016" name="PLoS Pathog.">
        <title>Biosynthesis of antibiotic leucinostatins in bio-control fungus Purpureocillium lilacinum and their inhibition on phytophthora revealed by genome mining.</title>
        <authorList>
            <person name="Wang G."/>
            <person name="Liu Z."/>
            <person name="Lin R."/>
            <person name="Li E."/>
            <person name="Mao Z."/>
            <person name="Ling J."/>
            <person name="Yang Y."/>
            <person name="Yin W.B."/>
            <person name="Xie B."/>
        </authorList>
    </citation>
    <scope>NUCLEOTIDE SEQUENCE [LARGE SCALE GENOMIC DNA]</scope>
    <source>
        <strain evidence="4">170</strain>
    </source>
</reference>
<sequence>MRKIPVKRFRRCVYPGISLFLFCVSLYGFLSYAILGRFERDDAVIRNHLLTRGELISPLNTPSNTNLSEHFDPGNAQVSERIPRIIHQTFSNNSVPENWAHAYYSCQEIHKVGNWTHIHWTDDTSRAFLKESYPWFLQVYDRYPYAIQRADAIRYFVLYHFGGIYLDLDIGCRRPPTPLLQFDAVFPKTKPYGVSNDMMATAKGHDFFKRLITTLESHSHRLGTKYPTVMFSTGPVFVSRQLSRYLKDKLPQQLIESHSSARDQCTVRIAPSEFYDSTEQSFFTHYPGSSWHSWDVWLIILLCRNRYKILVIVIFAVVLFRYQQRFTLKIRPLDNKQYYRC</sequence>
<dbReference type="Pfam" id="PF04488">
    <property type="entry name" value="Gly_transf_sug"/>
    <property type="match status" value="1"/>
</dbReference>
<organism evidence="4 5">
    <name type="scientific">Pochonia chlamydosporia 170</name>
    <dbReference type="NCBI Taxonomy" id="1380566"/>
    <lineage>
        <taxon>Eukaryota</taxon>
        <taxon>Fungi</taxon>
        <taxon>Dikarya</taxon>
        <taxon>Ascomycota</taxon>
        <taxon>Pezizomycotina</taxon>
        <taxon>Sordariomycetes</taxon>
        <taxon>Hypocreomycetidae</taxon>
        <taxon>Hypocreales</taxon>
        <taxon>Clavicipitaceae</taxon>
        <taxon>Pochonia</taxon>
    </lineage>
</organism>
<dbReference type="KEGG" id="pchm:VFPPC_11977"/>
<dbReference type="PANTHER" id="PTHR32385:SF15">
    <property type="entry name" value="INOSITOL PHOSPHOCERAMIDE MANNOSYLTRANSFERASE 1"/>
    <property type="match status" value="1"/>
</dbReference>
<gene>
    <name evidence="4" type="ORF">VFPPC_11977</name>
</gene>
<evidence type="ECO:0000256" key="3">
    <source>
        <dbReference type="SAM" id="Phobius"/>
    </source>
</evidence>
<evidence type="ECO:0000256" key="2">
    <source>
        <dbReference type="ARBA" id="ARBA00022679"/>
    </source>
</evidence>
<name>A0A179EX32_METCM</name>
<feature type="transmembrane region" description="Helical" evidence="3">
    <location>
        <begin position="12"/>
        <end position="35"/>
    </location>
</feature>
<dbReference type="GO" id="GO:0000030">
    <property type="term" value="F:mannosyltransferase activity"/>
    <property type="evidence" value="ECO:0007669"/>
    <property type="project" value="TreeGrafter"/>
</dbReference>
<comment type="caution">
    <text evidence="4">The sequence shown here is derived from an EMBL/GenBank/DDBJ whole genome shotgun (WGS) entry which is preliminary data.</text>
</comment>
<accession>A0A179EX32</accession>
<dbReference type="GO" id="GO:0016020">
    <property type="term" value="C:membrane"/>
    <property type="evidence" value="ECO:0007669"/>
    <property type="project" value="GOC"/>
</dbReference>
<dbReference type="InterPro" id="IPR029044">
    <property type="entry name" value="Nucleotide-diphossugar_trans"/>
</dbReference>
<comment type="similarity">
    <text evidence="1">Belongs to the glycosyltransferase 32 family.</text>
</comment>
<dbReference type="EMBL" id="LSBJ02000030">
    <property type="protein sequence ID" value="OAQ57479.2"/>
    <property type="molecule type" value="Genomic_DNA"/>
</dbReference>
<keyword evidence="5" id="KW-1185">Reference proteome</keyword>
<dbReference type="SUPFAM" id="SSF53448">
    <property type="entry name" value="Nucleotide-diphospho-sugar transferases"/>
    <property type="match status" value="1"/>
</dbReference>
<keyword evidence="2" id="KW-0808">Transferase</keyword>
<dbReference type="GO" id="GO:0051999">
    <property type="term" value="P:mannosyl-inositol phosphorylceramide biosynthetic process"/>
    <property type="evidence" value="ECO:0007669"/>
    <property type="project" value="TreeGrafter"/>
</dbReference>
<dbReference type="OrthoDB" id="3647at2759"/>
<dbReference type="Gene3D" id="3.90.550.20">
    <property type="match status" value="1"/>
</dbReference>
<dbReference type="Proteomes" id="UP000078397">
    <property type="component" value="Unassembled WGS sequence"/>
</dbReference>
<dbReference type="InterPro" id="IPR051706">
    <property type="entry name" value="Glycosyltransferase_domain"/>
</dbReference>
<evidence type="ECO:0000313" key="4">
    <source>
        <dbReference type="EMBL" id="OAQ57479.2"/>
    </source>
</evidence>
<keyword evidence="3" id="KW-1133">Transmembrane helix</keyword>
<dbReference type="RefSeq" id="XP_018135796.2">
    <property type="nucleotide sequence ID" value="XM_018290007.2"/>
</dbReference>
<proteinExistence type="inferred from homology"/>
<dbReference type="PANTHER" id="PTHR32385">
    <property type="entry name" value="MANNOSYL PHOSPHORYLINOSITOL CERAMIDE SYNTHASE"/>
    <property type="match status" value="1"/>
</dbReference>
<dbReference type="GeneID" id="28854001"/>
<evidence type="ECO:0000256" key="1">
    <source>
        <dbReference type="ARBA" id="ARBA00009003"/>
    </source>
</evidence>
<keyword evidence="3" id="KW-0472">Membrane</keyword>
<dbReference type="FunFam" id="3.90.550.20:FF:000005">
    <property type="entry name" value="Unplaced genomic scaffold supercont1.17, whole genome shotgun sequence"/>
    <property type="match status" value="1"/>
</dbReference>
<dbReference type="InterPro" id="IPR007577">
    <property type="entry name" value="GlycoTrfase_DXD_sugar-bd_CS"/>
</dbReference>
<dbReference type="STRING" id="1380566.A0A179EX32"/>
<evidence type="ECO:0000313" key="5">
    <source>
        <dbReference type="Proteomes" id="UP000078397"/>
    </source>
</evidence>